<dbReference type="GO" id="GO:0044208">
    <property type="term" value="P:'de novo' AMP biosynthetic process"/>
    <property type="evidence" value="ECO:0007669"/>
    <property type="project" value="UniProtKB-UniPathway"/>
</dbReference>
<dbReference type="InterPro" id="IPR004769">
    <property type="entry name" value="Pur_lyase"/>
</dbReference>
<evidence type="ECO:0000256" key="11">
    <source>
        <dbReference type="ARBA" id="ARBA00047513"/>
    </source>
</evidence>
<dbReference type="SMART" id="SM00998">
    <property type="entry name" value="ADSL_C"/>
    <property type="match status" value="1"/>
</dbReference>
<dbReference type="Pfam" id="PF10397">
    <property type="entry name" value="ADSL_C"/>
    <property type="match status" value="1"/>
</dbReference>
<evidence type="ECO:0000313" key="15">
    <source>
        <dbReference type="Proteomes" id="UP000094236"/>
    </source>
</evidence>
<evidence type="ECO:0000256" key="12">
    <source>
        <dbReference type="RuleBase" id="RU361172"/>
    </source>
</evidence>
<feature type="domain" description="Adenylosuccinate lyase C-terminal" evidence="13">
    <location>
        <begin position="374"/>
        <end position="458"/>
    </location>
</feature>
<keyword evidence="15" id="KW-1185">Reference proteome</keyword>
<comment type="pathway">
    <text evidence="3 12">Purine metabolism; AMP biosynthesis via de novo pathway; AMP from IMP: step 2/2.</text>
</comment>
<dbReference type="FunFam" id="1.10.40.30:FF:000005">
    <property type="entry name" value="Adenylosuccinate lyase"/>
    <property type="match status" value="1"/>
</dbReference>
<name>A0A1E4TUF3_PACTA</name>
<proteinExistence type="inferred from homology"/>
<reference evidence="15" key="1">
    <citation type="submission" date="2016-05" db="EMBL/GenBank/DDBJ databases">
        <title>Comparative genomics of biotechnologically important yeasts.</title>
        <authorList>
            <consortium name="DOE Joint Genome Institute"/>
            <person name="Riley R."/>
            <person name="Haridas S."/>
            <person name="Wolfe K.H."/>
            <person name="Lopes M.R."/>
            <person name="Hittinger C.T."/>
            <person name="Goker M."/>
            <person name="Salamov A."/>
            <person name="Wisecaver J."/>
            <person name="Long T.M."/>
            <person name="Aerts A.L."/>
            <person name="Barry K."/>
            <person name="Choi C."/>
            <person name="Clum A."/>
            <person name="Coughlan A.Y."/>
            <person name="Deshpande S."/>
            <person name="Douglass A.P."/>
            <person name="Hanson S.J."/>
            <person name="Klenk H.-P."/>
            <person name="Labutti K."/>
            <person name="Lapidus A."/>
            <person name="Lindquist E."/>
            <person name="Lipzen A."/>
            <person name="Meier-Kolthoff J.P."/>
            <person name="Ohm R.A."/>
            <person name="Otillar R.P."/>
            <person name="Pangilinan J."/>
            <person name="Peng Y."/>
            <person name="Rokas A."/>
            <person name="Rosa C.A."/>
            <person name="Scheuner C."/>
            <person name="Sibirny A.A."/>
            <person name="Slot J.C."/>
            <person name="Stielow J.B."/>
            <person name="Sun H."/>
            <person name="Kurtzman C.P."/>
            <person name="Blackwell M."/>
            <person name="Grigoriev I.V."/>
            <person name="Jeffries T.W."/>
        </authorList>
    </citation>
    <scope>NUCLEOTIDE SEQUENCE [LARGE SCALE GENOMIC DNA]</scope>
    <source>
        <strain evidence="15">NRRL Y-2460</strain>
    </source>
</reference>
<dbReference type="PANTHER" id="PTHR43172">
    <property type="entry name" value="ADENYLOSUCCINATE LYASE"/>
    <property type="match status" value="1"/>
</dbReference>
<dbReference type="InterPro" id="IPR020557">
    <property type="entry name" value="Fumarate_lyase_CS"/>
</dbReference>
<dbReference type="Proteomes" id="UP000094236">
    <property type="component" value="Unassembled WGS sequence"/>
</dbReference>
<evidence type="ECO:0000256" key="5">
    <source>
        <dbReference type="ARBA" id="ARBA00011668"/>
    </source>
</evidence>
<evidence type="ECO:0000256" key="9">
    <source>
        <dbReference type="ARBA" id="ARBA00023239"/>
    </source>
</evidence>
<dbReference type="UniPathway" id="UPA00074">
    <property type="reaction ID" value="UER00132"/>
</dbReference>
<dbReference type="GO" id="GO:0005829">
    <property type="term" value="C:cytosol"/>
    <property type="evidence" value="ECO:0007669"/>
    <property type="project" value="TreeGrafter"/>
</dbReference>
<dbReference type="GO" id="GO:0006189">
    <property type="term" value="P:'de novo' IMP biosynthetic process"/>
    <property type="evidence" value="ECO:0007669"/>
    <property type="project" value="UniProtKB-UniPathway"/>
</dbReference>
<organism evidence="14 15">
    <name type="scientific">Pachysolen tannophilus NRRL Y-2460</name>
    <dbReference type="NCBI Taxonomy" id="669874"/>
    <lineage>
        <taxon>Eukaryota</taxon>
        <taxon>Fungi</taxon>
        <taxon>Dikarya</taxon>
        <taxon>Ascomycota</taxon>
        <taxon>Saccharomycotina</taxon>
        <taxon>Pichiomycetes</taxon>
        <taxon>Pachysolenaceae</taxon>
        <taxon>Pachysolen</taxon>
    </lineage>
</organism>
<dbReference type="Gene3D" id="1.20.200.10">
    <property type="entry name" value="Fumarase/aspartase (Central domain)"/>
    <property type="match status" value="1"/>
</dbReference>
<evidence type="ECO:0000256" key="3">
    <source>
        <dbReference type="ARBA" id="ARBA00004734"/>
    </source>
</evidence>
<comment type="subunit">
    <text evidence="5">Homotetramer. Residues from neighboring subunits contribute catalytic and substrate-binding residues to each active site.</text>
</comment>
<dbReference type="Pfam" id="PF00206">
    <property type="entry name" value="Lyase_1"/>
    <property type="match status" value="1"/>
</dbReference>
<evidence type="ECO:0000313" key="14">
    <source>
        <dbReference type="EMBL" id="ODV95405.1"/>
    </source>
</evidence>
<evidence type="ECO:0000256" key="10">
    <source>
        <dbReference type="ARBA" id="ARBA00030717"/>
    </source>
</evidence>
<accession>A0A1E4TUF3</accession>
<dbReference type="GO" id="GO:0070626">
    <property type="term" value="F:(S)-2-(5-amino-1-(5-phospho-D-ribosyl)imidazole-4-carboxamido) succinate lyase (fumarate-forming) activity"/>
    <property type="evidence" value="ECO:0007669"/>
    <property type="project" value="EnsemblFungi"/>
</dbReference>
<gene>
    <name evidence="14" type="ORF">PACTADRAFT_33973</name>
</gene>
<dbReference type="PROSITE" id="PS00163">
    <property type="entry name" value="FUMARATE_LYASES"/>
    <property type="match status" value="1"/>
</dbReference>
<evidence type="ECO:0000256" key="8">
    <source>
        <dbReference type="ARBA" id="ARBA00022755"/>
    </source>
</evidence>
<dbReference type="STRING" id="669874.A0A1E4TUF3"/>
<dbReference type="InterPro" id="IPR019468">
    <property type="entry name" value="AdenyloSucc_lyase_C"/>
</dbReference>
<comment type="catalytic activity">
    <reaction evidence="1 12">
        <text>(2S)-2-[5-amino-1-(5-phospho-beta-D-ribosyl)imidazole-4-carboxamido]succinate = 5-amino-1-(5-phospho-beta-D-ribosyl)imidazole-4-carboxamide + fumarate</text>
        <dbReference type="Rhea" id="RHEA:23920"/>
        <dbReference type="ChEBI" id="CHEBI:29806"/>
        <dbReference type="ChEBI" id="CHEBI:58443"/>
        <dbReference type="ChEBI" id="CHEBI:58475"/>
        <dbReference type="EC" id="4.3.2.2"/>
    </reaction>
</comment>
<comment type="catalytic activity">
    <reaction evidence="11 12">
        <text>N(6)-(1,2-dicarboxyethyl)-AMP = fumarate + AMP</text>
        <dbReference type="Rhea" id="RHEA:16853"/>
        <dbReference type="ChEBI" id="CHEBI:29806"/>
        <dbReference type="ChEBI" id="CHEBI:57567"/>
        <dbReference type="ChEBI" id="CHEBI:456215"/>
        <dbReference type="EC" id="4.3.2.2"/>
    </reaction>
</comment>
<dbReference type="SUPFAM" id="SSF48557">
    <property type="entry name" value="L-aspartase-like"/>
    <property type="match status" value="1"/>
</dbReference>
<dbReference type="UniPathway" id="UPA00075">
    <property type="reaction ID" value="UER00336"/>
</dbReference>
<evidence type="ECO:0000256" key="1">
    <source>
        <dbReference type="ARBA" id="ARBA00000598"/>
    </source>
</evidence>
<keyword evidence="9 12" id="KW-0456">Lyase</keyword>
<dbReference type="PRINTS" id="PR00149">
    <property type="entry name" value="FUMRATELYASE"/>
</dbReference>
<dbReference type="GO" id="GO:0004018">
    <property type="term" value="F:N6-(1,2-dicarboxyethyl)AMP AMP-lyase (fumarate-forming) activity"/>
    <property type="evidence" value="ECO:0007669"/>
    <property type="project" value="EnsemblFungi"/>
</dbReference>
<dbReference type="EMBL" id="KV454014">
    <property type="protein sequence ID" value="ODV95405.1"/>
    <property type="molecule type" value="Genomic_DNA"/>
</dbReference>
<dbReference type="CDD" id="cd03302">
    <property type="entry name" value="Adenylsuccinate_lyase_2"/>
    <property type="match status" value="1"/>
</dbReference>
<dbReference type="InterPro" id="IPR022761">
    <property type="entry name" value="Fumarate_lyase_N"/>
</dbReference>
<dbReference type="NCBIfam" id="TIGR00928">
    <property type="entry name" value="purB"/>
    <property type="match status" value="1"/>
</dbReference>
<evidence type="ECO:0000256" key="7">
    <source>
        <dbReference type="ARBA" id="ARBA00017058"/>
    </source>
</evidence>
<comment type="pathway">
    <text evidence="2 12">Purine metabolism; IMP biosynthesis via de novo pathway; 5-amino-1-(5-phospho-D-ribosyl)imidazole-4-carboxamide from 5-amino-1-(5-phospho-D-ribosyl)imidazole-4-carboxylate: step 2/2.</text>
</comment>
<evidence type="ECO:0000256" key="4">
    <source>
        <dbReference type="ARBA" id="ARBA00008273"/>
    </source>
</evidence>
<protein>
    <recommendedName>
        <fullName evidence="7 12">Adenylosuccinate lyase</fullName>
        <shortName evidence="12">ASL</shortName>
        <ecNumber evidence="6 12">4.3.2.2</ecNumber>
    </recommendedName>
    <alternativeName>
        <fullName evidence="10 12">Adenylosuccinase</fullName>
    </alternativeName>
</protein>
<dbReference type="FunFam" id="1.10.275.60:FF:000001">
    <property type="entry name" value="Adenylosuccinate lyase"/>
    <property type="match status" value="1"/>
</dbReference>
<dbReference type="InterPro" id="IPR000362">
    <property type="entry name" value="Fumarate_lyase_fam"/>
</dbReference>
<dbReference type="Gene3D" id="1.10.40.30">
    <property type="entry name" value="Fumarase/aspartase (C-terminal domain)"/>
    <property type="match status" value="1"/>
</dbReference>
<dbReference type="AlphaFoldDB" id="A0A1E4TUF3"/>
<dbReference type="PANTHER" id="PTHR43172:SF1">
    <property type="entry name" value="ADENYLOSUCCINATE LYASE"/>
    <property type="match status" value="1"/>
</dbReference>
<dbReference type="EC" id="4.3.2.2" evidence="6 12"/>
<sequence length="482" mass="54147">MSNDKYATPLSSRYASDEMSAVFSLRNRFSTWRKLWLTLAKAERSLGLDDVISEEAIEQMEKHLIITDEEIEAAKVEEAIVRHDVMAHVHVFGETCPAASGIIHLGATSCYVTDNADLIFLRDAYDILIPKLVNVINRLSKFALAYKDLPTLGWTHFQPAQLTTVGKRATLWIQELLWDLRNFQRARNDIGLRGVKGTTGTQASFLSLFKGDGEKVEELDEKVVELLGFEFAYPCTGQTYSRKIDIDALAPLCSLGATCHKIATDIRLLANLKELEEPFEKTQIGSSAMAYKRNPMRSERVCSLSRHLGSLFNDSFQTASVQWFERTLDDSAIRRISIPSAFLTADIILSTLLNIASGLVVYPKVIERRIKSELPFMATENIIMAMVSKGGSRQDCHEHIRVLSHQAASVVKEQGGDNDLIERIKKEEYFEPIWNNLDSLLDPSTFVGRAPAQTEKFVNKTVAQALAPFQHYVNDKDSKLNV</sequence>
<evidence type="ECO:0000259" key="13">
    <source>
        <dbReference type="SMART" id="SM00998"/>
    </source>
</evidence>
<keyword evidence="8 12" id="KW-0658">Purine biosynthesis</keyword>
<evidence type="ECO:0000256" key="6">
    <source>
        <dbReference type="ARBA" id="ARBA00012339"/>
    </source>
</evidence>
<dbReference type="Gene3D" id="1.10.275.60">
    <property type="match status" value="1"/>
</dbReference>
<comment type="similarity">
    <text evidence="4 12">Belongs to the lyase 1 family. Adenylosuccinate lyase subfamily.</text>
</comment>
<dbReference type="InterPro" id="IPR008948">
    <property type="entry name" value="L-Aspartase-like"/>
</dbReference>
<evidence type="ECO:0000256" key="2">
    <source>
        <dbReference type="ARBA" id="ARBA00004706"/>
    </source>
</evidence>
<dbReference type="OrthoDB" id="406045at2759"/>